<dbReference type="eggNOG" id="ENOG502ZMBR">
    <property type="taxonomic scope" value="Bacteria"/>
</dbReference>
<protein>
    <submittedName>
        <fullName evidence="1">Uncharacterized protein</fullName>
    </submittedName>
</protein>
<keyword evidence="2" id="KW-1185">Reference proteome</keyword>
<dbReference type="STRING" id="1246995.AFR_28155"/>
<name>U5W4F1_9ACTN</name>
<gene>
    <name evidence="1" type="ORF">AFR_28155</name>
</gene>
<dbReference type="RefSeq" id="WP_023560229.1">
    <property type="nucleotide sequence ID" value="NC_022657.1"/>
</dbReference>
<accession>U5W4F1</accession>
<dbReference type="Proteomes" id="UP000017746">
    <property type="component" value="Chromosome"/>
</dbReference>
<sequence>MDVKEYWDRSDDDLYELLGAALLGEGRGLSPEEQDDQRRFGRQWFARQHDELQRRICRDKRVRQLIGTTASDRFIDAVTISEILSSHDDLGLNAALLAVLVARVGLGTFCANTGA</sequence>
<dbReference type="HOGENOM" id="CLU_1832490_0_0_11"/>
<organism evidence="1 2">
    <name type="scientific">Actinoplanes friuliensis DSM 7358</name>
    <dbReference type="NCBI Taxonomy" id="1246995"/>
    <lineage>
        <taxon>Bacteria</taxon>
        <taxon>Bacillati</taxon>
        <taxon>Actinomycetota</taxon>
        <taxon>Actinomycetes</taxon>
        <taxon>Micromonosporales</taxon>
        <taxon>Micromonosporaceae</taxon>
        <taxon>Actinoplanes</taxon>
    </lineage>
</organism>
<evidence type="ECO:0000313" key="1">
    <source>
        <dbReference type="EMBL" id="AGZ43892.1"/>
    </source>
</evidence>
<dbReference type="OrthoDB" id="4350965at2"/>
<reference evidence="1 2" key="1">
    <citation type="journal article" date="2014" name="J. Biotechnol.">
        <title>Complete genome sequence of the actinobacterium Actinoplanes friuliensis HAG 010964, producer of the lipopeptide antibiotic friulimycin.</title>
        <authorList>
            <person name="Ruckert C."/>
            <person name="Szczepanowski R."/>
            <person name="Albersmeier A."/>
            <person name="Goesmann A."/>
            <person name="Fischer N."/>
            <person name="Steinkamper A."/>
            <person name="Puhler A."/>
            <person name="Biener R."/>
            <person name="Schwartz D."/>
            <person name="Kalinowski J."/>
        </authorList>
    </citation>
    <scope>NUCLEOTIDE SEQUENCE [LARGE SCALE GENOMIC DNA]</scope>
    <source>
        <strain evidence="1 2">DSM 7358</strain>
    </source>
</reference>
<evidence type="ECO:0000313" key="2">
    <source>
        <dbReference type="Proteomes" id="UP000017746"/>
    </source>
</evidence>
<dbReference type="EMBL" id="CP006272">
    <property type="protein sequence ID" value="AGZ43892.1"/>
    <property type="molecule type" value="Genomic_DNA"/>
</dbReference>
<dbReference type="AlphaFoldDB" id="U5W4F1"/>
<proteinExistence type="predicted"/>
<dbReference type="PATRIC" id="fig|1246995.3.peg.5707"/>
<dbReference type="KEGG" id="afs:AFR_28155"/>